<dbReference type="AlphaFoldDB" id="A0A4C1UU51"/>
<dbReference type="Proteomes" id="UP000299102">
    <property type="component" value="Unassembled WGS sequence"/>
</dbReference>
<protein>
    <submittedName>
        <fullName evidence="1">Uncharacterized protein</fullName>
    </submittedName>
</protein>
<name>A0A4C1UU51_EUMVA</name>
<organism evidence="1 2">
    <name type="scientific">Eumeta variegata</name>
    <name type="common">Bagworm moth</name>
    <name type="synonym">Eumeta japonica</name>
    <dbReference type="NCBI Taxonomy" id="151549"/>
    <lineage>
        <taxon>Eukaryota</taxon>
        <taxon>Metazoa</taxon>
        <taxon>Ecdysozoa</taxon>
        <taxon>Arthropoda</taxon>
        <taxon>Hexapoda</taxon>
        <taxon>Insecta</taxon>
        <taxon>Pterygota</taxon>
        <taxon>Neoptera</taxon>
        <taxon>Endopterygota</taxon>
        <taxon>Lepidoptera</taxon>
        <taxon>Glossata</taxon>
        <taxon>Ditrysia</taxon>
        <taxon>Tineoidea</taxon>
        <taxon>Psychidae</taxon>
        <taxon>Oiketicinae</taxon>
        <taxon>Eumeta</taxon>
    </lineage>
</organism>
<evidence type="ECO:0000313" key="1">
    <source>
        <dbReference type="EMBL" id="GBP30023.1"/>
    </source>
</evidence>
<comment type="caution">
    <text evidence="1">The sequence shown here is derived from an EMBL/GenBank/DDBJ whole genome shotgun (WGS) entry which is preliminary data.</text>
</comment>
<gene>
    <name evidence="1" type="ORF">EVAR_22925_1</name>
</gene>
<dbReference type="EMBL" id="BGZK01000227">
    <property type="protein sequence ID" value="GBP30023.1"/>
    <property type="molecule type" value="Genomic_DNA"/>
</dbReference>
<accession>A0A4C1UU51</accession>
<sequence length="128" mass="14877">MGTGYEKLTPTLSRESKHCRKRVTASHVQWRLFASAHEYFFHCNVNSRVCTRQRAGRARRRAPMPRRQRSSGQSYRGLRVLCKLTNANLIIVTNSRPLPVVSRRCCDVVMYCTVKVYRELQGFKADRS</sequence>
<keyword evidence="2" id="KW-1185">Reference proteome</keyword>
<reference evidence="1 2" key="1">
    <citation type="journal article" date="2019" name="Commun. Biol.">
        <title>The bagworm genome reveals a unique fibroin gene that provides high tensile strength.</title>
        <authorList>
            <person name="Kono N."/>
            <person name="Nakamura H."/>
            <person name="Ohtoshi R."/>
            <person name="Tomita M."/>
            <person name="Numata K."/>
            <person name="Arakawa K."/>
        </authorList>
    </citation>
    <scope>NUCLEOTIDE SEQUENCE [LARGE SCALE GENOMIC DNA]</scope>
</reference>
<evidence type="ECO:0000313" key="2">
    <source>
        <dbReference type="Proteomes" id="UP000299102"/>
    </source>
</evidence>
<proteinExistence type="predicted"/>